<evidence type="ECO:0000313" key="2">
    <source>
        <dbReference type="Proteomes" id="UP000821865"/>
    </source>
</evidence>
<name>A0ACB8CKP3_DERSI</name>
<evidence type="ECO:0000313" key="1">
    <source>
        <dbReference type="EMBL" id="KAH7945396.1"/>
    </source>
</evidence>
<organism evidence="1 2">
    <name type="scientific">Dermacentor silvarum</name>
    <name type="common">Tick</name>
    <dbReference type="NCBI Taxonomy" id="543639"/>
    <lineage>
        <taxon>Eukaryota</taxon>
        <taxon>Metazoa</taxon>
        <taxon>Ecdysozoa</taxon>
        <taxon>Arthropoda</taxon>
        <taxon>Chelicerata</taxon>
        <taxon>Arachnida</taxon>
        <taxon>Acari</taxon>
        <taxon>Parasitiformes</taxon>
        <taxon>Ixodida</taxon>
        <taxon>Ixodoidea</taxon>
        <taxon>Ixodidae</taxon>
        <taxon>Rhipicephalinae</taxon>
        <taxon>Dermacentor</taxon>
    </lineage>
</organism>
<protein>
    <submittedName>
        <fullName evidence="1">Uncharacterized protein</fullName>
    </submittedName>
</protein>
<reference evidence="1" key="1">
    <citation type="submission" date="2020-05" db="EMBL/GenBank/DDBJ databases">
        <title>Large-scale comparative analyses of tick genomes elucidate their genetic diversity and vector capacities.</title>
        <authorList>
            <person name="Jia N."/>
            <person name="Wang J."/>
            <person name="Shi W."/>
            <person name="Du L."/>
            <person name="Sun Y."/>
            <person name="Zhan W."/>
            <person name="Jiang J."/>
            <person name="Wang Q."/>
            <person name="Zhang B."/>
            <person name="Ji P."/>
            <person name="Sakyi L.B."/>
            <person name="Cui X."/>
            <person name="Yuan T."/>
            <person name="Jiang B."/>
            <person name="Yang W."/>
            <person name="Lam T.T.-Y."/>
            <person name="Chang Q."/>
            <person name="Ding S."/>
            <person name="Wang X."/>
            <person name="Zhu J."/>
            <person name="Ruan X."/>
            <person name="Zhao L."/>
            <person name="Wei J."/>
            <person name="Que T."/>
            <person name="Du C."/>
            <person name="Cheng J."/>
            <person name="Dai P."/>
            <person name="Han X."/>
            <person name="Huang E."/>
            <person name="Gao Y."/>
            <person name="Liu J."/>
            <person name="Shao H."/>
            <person name="Ye R."/>
            <person name="Li L."/>
            <person name="Wei W."/>
            <person name="Wang X."/>
            <person name="Wang C."/>
            <person name="Yang T."/>
            <person name="Huo Q."/>
            <person name="Li W."/>
            <person name="Guo W."/>
            <person name="Chen H."/>
            <person name="Zhou L."/>
            <person name="Ni X."/>
            <person name="Tian J."/>
            <person name="Zhou Y."/>
            <person name="Sheng Y."/>
            <person name="Liu T."/>
            <person name="Pan Y."/>
            <person name="Xia L."/>
            <person name="Li J."/>
            <person name="Zhao F."/>
            <person name="Cao W."/>
        </authorList>
    </citation>
    <scope>NUCLEOTIDE SEQUENCE</scope>
    <source>
        <strain evidence="1">Dsil-2018</strain>
    </source>
</reference>
<dbReference type="EMBL" id="CM023475">
    <property type="protein sequence ID" value="KAH7945396.1"/>
    <property type="molecule type" value="Genomic_DNA"/>
</dbReference>
<comment type="caution">
    <text evidence="1">The sequence shown here is derived from an EMBL/GenBank/DDBJ whole genome shotgun (WGS) entry which is preliminary data.</text>
</comment>
<dbReference type="Proteomes" id="UP000821865">
    <property type="component" value="Chromosome 6"/>
</dbReference>
<proteinExistence type="predicted"/>
<gene>
    <name evidence="1" type="ORF">HPB49_010453</name>
</gene>
<keyword evidence="2" id="KW-1185">Reference proteome</keyword>
<accession>A0ACB8CKP3</accession>
<sequence length="94" mass="10775">MRHATNESQKTPEDSTEAAKAFRSTVNALWIRHEYTFFNISNMHQTMVTMDSPANRMNNVVGESTVRIWLPLEELHGCIGSMRKWTQAPSFCNS</sequence>